<dbReference type="Proteomes" id="UP000240934">
    <property type="component" value="Segment"/>
</dbReference>
<evidence type="ECO:0000313" key="1">
    <source>
        <dbReference type="EMBL" id="AUE22654.1"/>
    </source>
</evidence>
<dbReference type="EMBL" id="MG250483">
    <property type="protein sequence ID" value="AUE22654.1"/>
    <property type="molecule type" value="Genomic_DNA"/>
</dbReference>
<evidence type="ECO:0000313" key="2">
    <source>
        <dbReference type="Proteomes" id="UP000240934"/>
    </source>
</evidence>
<accession>A0A2H4YF96</accession>
<protein>
    <submittedName>
        <fullName evidence="1">Uncharacterized protein</fullName>
    </submittedName>
</protein>
<name>A0A2H4YF96_9CAUD</name>
<proteinExistence type="predicted"/>
<organism evidence="1 2">
    <name type="scientific">Aeromonas phage Ah1</name>
    <dbReference type="NCBI Taxonomy" id="2053701"/>
    <lineage>
        <taxon>Viruses</taxon>
        <taxon>Duplodnaviria</taxon>
        <taxon>Heunggongvirae</taxon>
        <taxon>Uroviricota</taxon>
        <taxon>Caudoviricetes</taxon>
        <taxon>Pantevenvirales</taxon>
        <taxon>Straboviridae</taxon>
        <taxon>Cinqassovirus</taxon>
        <taxon>Cinqassovirus ah1</taxon>
    </lineage>
</organism>
<gene>
    <name evidence="1" type="ORF">Ah1_00113</name>
</gene>
<reference evidence="1 2" key="1">
    <citation type="submission" date="2017-10" db="EMBL/GenBank/DDBJ databases">
        <title>Antibacterial composition for extension of chilled fish shelf life and decreasing of risk of food-borne infections, bacteriophage strains for its preparation.</title>
        <authorList>
            <person name="Zulkarneev E.R."/>
            <person name="Aleshkin A.V."/>
            <person name="Rubalsky O.V."/>
            <person name="Kiseleva I.A."/>
            <person name="Rubalskii E.O."/>
            <person name="Lebedev S.N."/>
        </authorList>
    </citation>
    <scope>NUCLEOTIDE SEQUENCE [LARGE SCALE GENOMIC DNA]</scope>
</reference>
<sequence>MKKSFMEIVVESLVKEGKNFCGSYVAQDKDGSLNFFLERPKRKVKTHFWDTKLGSVDSVAGVELHVSWHKNVISLDSYKQYIAYRFGL</sequence>
<keyword evidence="2" id="KW-1185">Reference proteome</keyword>